<feature type="chain" id="PRO_5026154590" evidence="1">
    <location>
        <begin position="16"/>
        <end position="109"/>
    </location>
</feature>
<keyword evidence="3" id="KW-1185">Reference proteome</keyword>
<feature type="signal peptide" evidence="1">
    <location>
        <begin position="1"/>
        <end position="15"/>
    </location>
</feature>
<organism evidence="2 3">
    <name type="scientific">Deinococcus xianganensis</name>
    <dbReference type="NCBI Taxonomy" id="1507289"/>
    <lineage>
        <taxon>Bacteria</taxon>
        <taxon>Thermotogati</taxon>
        <taxon>Deinococcota</taxon>
        <taxon>Deinococci</taxon>
        <taxon>Deinococcales</taxon>
        <taxon>Deinococcaceae</taxon>
        <taxon>Deinococcus</taxon>
    </lineage>
</organism>
<accession>A0A6I4YD90</accession>
<proteinExistence type="predicted"/>
<dbReference type="AlphaFoldDB" id="A0A6I4YD90"/>
<evidence type="ECO:0000313" key="3">
    <source>
        <dbReference type="Proteomes" id="UP000430519"/>
    </source>
</evidence>
<evidence type="ECO:0000313" key="2">
    <source>
        <dbReference type="EMBL" id="MXV20309.1"/>
    </source>
</evidence>
<sequence length="109" mass="11104">MKRALLALVAVLVTACGLPPERSTVTVQGLTVTVGNPGPGPLTGDPTRKGDGVALRIRGVDLTPTGDAARWCQAVNAVRWGCVLPEIPEGSALQATFTGGTGARVENAD</sequence>
<comment type="caution">
    <text evidence="2">The sequence shown here is derived from an EMBL/GenBank/DDBJ whole genome shotgun (WGS) entry which is preliminary data.</text>
</comment>
<feature type="non-terminal residue" evidence="2">
    <location>
        <position position="109"/>
    </location>
</feature>
<dbReference type="PROSITE" id="PS51257">
    <property type="entry name" value="PROKAR_LIPOPROTEIN"/>
    <property type="match status" value="1"/>
</dbReference>
<dbReference type="EMBL" id="WVHK01000040">
    <property type="protein sequence ID" value="MXV20309.1"/>
    <property type="molecule type" value="Genomic_DNA"/>
</dbReference>
<keyword evidence="1" id="KW-0732">Signal</keyword>
<dbReference type="Proteomes" id="UP000430519">
    <property type="component" value="Unassembled WGS sequence"/>
</dbReference>
<protein>
    <submittedName>
        <fullName evidence="2">Uncharacterized protein</fullName>
    </submittedName>
</protein>
<gene>
    <name evidence="2" type="ORF">GLX28_11750</name>
</gene>
<evidence type="ECO:0000256" key="1">
    <source>
        <dbReference type="SAM" id="SignalP"/>
    </source>
</evidence>
<name>A0A6I4YD90_9DEIO</name>
<dbReference type="RefSeq" id="WP_160979707.1">
    <property type="nucleotide sequence ID" value="NZ_WVHK01000040.1"/>
</dbReference>
<reference evidence="2 3" key="1">
    <citation type="submission" date="2019-11" db="EMBL/GenBank/DDBJ databases">
        <title>Genome sequence of Deinococcus xianganensis Y35, AI-2 producing algicidal bacterium, isolated from lake water.</title>
        <authorList>
            <person name="Li Y."/>
        </authorList>
    </citation>
    <scope>NUCLEOTIDE SEQUENCE [LARGE SCALE GENOMIC DNA]</scope>
    <source>
        <strain evidence="2 3">Y35</strain>
    </source>
</reference>